<sequence length="276" mass="30780">MAPSEDLTIVNVHTPTSSFAIPFSYAQETLQSLFSKLNKKAANTGEIYGPLDHVGPGWVKYEWNDNTWNLDDDSDYTILSWRNKSMSPNPSSSTIPPDYCNPAFYTYRRPSTLLSISQPMDGARSIRSGRSKKSTRSGRNFHNGNGVRTVMGSIGPIKDVRMLLKSGYRHVYISRAFAKRHGFIPKDAQPGLYGYGGLVNIGKWPIVVGKTKTTHSVYLTEETHFDCILGRSFMELRGIKFDQTDPTNVVCLDTGEKLDCELVIIRDGNGEIVTVT</sequence>
<dbReference type="InterPro" id="IPR021109">
    <property type="entry name" value="Peptidase_aspartic_dom_sf"/>
</dbReference>
<protein>
    <submittedName>
        <fullName evidence="2">Uncharacterized protein</fullName>
    </submittedName>
</protein>
<dbReference type="AlphaFoldDB" id="A0A286UVK7"/>
<dbReference type="EMBL" id="NBII01000001">
    <property type="protein sequence ID" value="PAV23617.1"/>
    <property type="molecule type" value="Genomic_DNA"/>
</dbReference>
<dbReference type="InParanoid" id="A0A286UVK7"/>
<evidence type="ECO:0000313" key="2">
    <source>
        <dbReference type="EMBL" id="PAV23617.1"/>
    </source>
</evidence>
<evidence type="ECO:0000256" key="1">
    <source>
        <dbReference type="SAM" id="MobiDB-lite"/>
    </source>
</evidence>
<dbReference type="SUPFAM" id="SSF50630">
    <property type="entry name" value="Acid proteases"/>
    <property type="match status" value="1"/>
</dbReference>
<comment type="caution">
    <text evidence="2">The sequence shown here is derived from an EMBL/GenBank/DDBJ whole genome shotgun (WGS) entry which is preliminary data.</text>
</comment>
<keyword evidence="3" id="KW-1185">Reference proteome</keyword>
<evidence type="ECO:0000313" key="3">
    <source>
        <dbReference type="Proteomes" id="UP000217199"/>
    </source>
</evidence>
<dbReference type="Proteomes" id="UP000217199">
    <property type="component" value="Unassembled WGS sequence"/>
</dbReference>
<name>A0A286UVK7_9AGAM</name>
<proteinExistence type="predicted"/>
<reference evidence="2 3" key="1">
    <citation type="journal article" date="2017" name="Mol. Ecol.">
        <title>Comparative and population genomic landscape of Phellinus noxius: A hypervariable fungus causing root rot in trees.</title>
        <authorList>
            <person name="Chung C.L."/>
            <person name="Lee T.J."/>
            <person name="Akiba M."/>
            <person name="Lee H.H."/>
            <person name="Kuo T.H."/>
            <person name="Liu D."/>
            <person name="Ke H.M."/>
            <person name="Yokoi T."/>
            <person name="Roa M.B."/>
            <person name="Lu M.J."/>
            <person name="Chang Y.Y."/>
            <person name="Ann P.J."/>
            <person name="Tsai J.N."/>
            <person name="Chen C.Y."/>
            <person name="Tzean S.S."/>
            <person name="Ota Y."/>
            <person name="Hattori T."/>
            <person name="Sahashi N."/>
            <person name="Liou R.F."/>
            <person name="Kikuchi T."/>
            <person name="Tsai I.J."/>
        </authorList>
    </citation>
    <scope>NUCLEOTIDE SEQUENCE [LARGE SCALE GENOMIC DNA]</scope>
    <source>
        <strain evidence="2 3">FFPRI411160</strain>
    </source>
</reference>
<feature type="region of interest" description="Disordered" evidence="1">
    <location>
        <begin position="122"/>
        <end position="145"/>
    </location>
</feature>
<dbReference type="STRING" id="2282107.A0A286UVK7"/>
<dbReference type="Gene3D" id="2.40.70.10">
    <property type="entry name" value="Acid Proteases"/>
    <property type="match status" value="1"/>
</dbReference>
<dbReference type="CDD" id="cd00303">
    <property type="entry name" value="retropepsin_like"/>
    <property type="match status" value="1"/>
</dbReference>
<accession>A0A286UVK7</accession>
<feature type="compositionally biased region" description="Basic residues" evidence="1">
    <location>
        <begin position="127"/>
        <end position="136"/>
    </location>
</feature>
<dbReference type="OrthoDB" id="6600758at2759"/>
<gene>
    <name evidence="2" type="ORF">PNOK_0068500</name>
</gene>
<organism evidence="2 3">
    <name type="scientific">Pyrrhoderma noxium</name>
    <dbReference type="NCBI Taxonomy" id="2282107"/>
    <lineage>
        <taxon>Eukaryota</taxon>
        <taxon>Fungi</taxon>
        <taxon>Dikarya</taxon>
        <taxon>Basidiomycota</taxon>
        <taxon>Agaricomycotina</taxon>
        <taxon>Agaricomycetes</taxon>
        <taxon>Hymenochaetales</taxon>
        <taxon>Hymenochaetaceae</taxon>
        <taxon>Pyrrhoderma</taxon>
    </lineage>
</organism>